<organism evidence="2 3">
    <name type="scientific">Candidatus Gottesmanbacteria bacterium GW2011_GWA1_34_13</name>
    <dbReference type="NCBI Taxonomy" id="1618434"/>
    <lineage>
        <taxon>Bacteria</taxon>
        <taxon>Candidatus Gottesmaniibacteriota</taxon>
    </lineage>
</organism>
<dbReference type="Gene3D" id="3.30.420.40">
    <property type="match status" value="2"/>
</dbReference>
<dbReference type="Pfam" id="PF01869">
    <property type="entry name" value="BcrAD_BadFG"/>
    <property type="match status" value="1"/>
</dbReference>
<evidence type="ECO:0000313" key="2">
    <source>
        <dbReference type="EMBL" id="KKP59237.1"/>
    </source>
</evidence>
<name>A0A0G0DVR2_9BACT</name>
<accession>A0A0G0DVR2</accession>
<dbReference type="Proteomes" id="UP000034176">
    <property type="component" value="Unassembled WGS sequence"/>
</dbReference>
<sequence length="311" mass="34144">MNYFLGLDAGGTKTRAVIIDENSQIKAEALGGPANYHNIGLEIAKINVFRTIESVLSKAYLQDDQITWCVIGIASCDTDLDHERLFSAFTTQEMAPFKNKITVINDSKIGLYSGTMPPGIVVVCGTGCNVYGKNDYGEGAMAGNWGYFLGDKGSGYYLAKRGFESIMQSYDGIGEVTLLTKKLEKKLQITSAKQLMDWYNDTKPTIREISDFAPLVLEAAEEGDEIAKNLVDKTIAELGKAVKAVTKKLKMDNEANRIVICGGLFESKYFRAVFEGHVTAILTRTRIIKPLVPPAVGAAIFAKNEWERANK</sequence>
<dbReference type="PANTHER" id="PTHR43190">
    <property type="entry name" value="N-ACETYL-D-GLUCOSAMINE KINASE"/>
    <property type="match status" value="1"/>
</dbReference>
<dbReference type="CDD" id="cd24007">
    <property type="entry name" value="ASKHA_NBD_eukNAGK-like"/>
    <property type="match status" value="1"/>
</dbReference>
<evidence type="ECO:0000313" key="3">
    <source>
        <dbReference type="Proteomes" id="UP000034176"/>
    </source>
</evidence>
<dbReference type="PANTHER" id="PTHR43190:SF3">
    <property type="entry name" value="N-ACETYL-D-GLUCOSAMINE KINASE"/>
    <property type="match status" value="1"/>
</dbReference>
<dbReference type="STRING" id="1618434.UR52_C0009G0005"/>
<dbReference type="InterPro" id="IPR002731">
    <property type="entry name" value="ATPase_BadF"/>
</dbReference>
<gene>
    <name evidence="2" type="ORF">UR52_C0009G0005</name>
</gene>
<evidence type="ECO:0000259" key="1">
    <source>
        <dbReference type="Pfam" id="PF01869"/>
    </source>
</evidence>
<feature type="domain" description="ATPase BadF/BadG/BcrA/BcrD type" evidence="1">
    <location>
        <begin position="5"/>
        <end position="302"/>
    </location>
</feature>
<dbReference type="EMBL" id="LBPN01000009">
    <property type="protein sequence ID" value="KKP59237.1"/>
    <property type="molecule type" value="Genomic_DNA"/>
</dbReference>
<dbReference type="InterPro" id="IPR052519">
    <property type="entry name" value="Euk-type_GlcNAc_Kinase"/>
</dbReference>
<dbReference type="SUPFAM" id="SSF53067">
    <property type="entry name" value="Actin-like ATPase domain"/>
    <property type="match status" value="2"/>
</dbReference>
<protein>
    <submittedName>
        <fullName evidence="2">ATPase, BadF/BadG/BcrA/BcrD type</fullName>
    </submittedName>
</protein>
<proteinExistence type="predicted"/>
<comment type="caution">
    <text evidence="2">The sequence shown here is derived from an EMBL/GenBank/DDBJ whole genome shotgun (WGS) entry which is preliminary data.</text>
</comment>
<reference evidence="2 3" key="1">
    <citation type="journal article" date="2015" name="Nature">
        <title>rRNA introns, odd ribosomes, and small enigmatic genomes across a large radiation of phyla.</title>
        <authorList>
            <person name="Brown C.T."/>
            <person name="Hug L.A."/>
            <person name="Thomas B.C."/>
            <person name="Sharon I."/>
            <person name="Castelle C.J."/>
            <person name="Singh A."/>
            <person name="Wilkins M.J."/>
            <person name="Williams K.H."/>
            <person name="Banfield J.F."/>
        </authorList>
    </citation>
    <scope>NUCLEOTIDE SEQUENCE [LARGE SCALE GENOMIC DNA]</scope>
</reference>
<dbReference type="InterPro" id="IPR043129">
    <property type="entry name" value="ATPase_NBD"/>
</dbReference>
<dbReference type="AlphaFoldDB" id="A0A0G0DVR2"/>